<gene>
    <name evidence="8" type="ORF">C1707_11300</name>
    <name evidence="9" type="ORF">CFHF_02470</name>
</gene>
<dbReference type="Pfam" id="PF08281">
    <property type="entry name" value="Sigma70_r4_2"/>
    <property type="match status" value="1"/>
</dbReference>
<dbReference type="InterPro" id="IPR013249">
    <property type="entry name" value="RNA_pol_sigma70_r4_t2"/>
</dbReference>
<evidence type="ECO:0000256" key="5">
    <source>
        <dbReference type="SAM" id="MobiDB-lite"/>
    </source>
</evidence>
<evidence type="ECO:0000313" key="8">
    <source>
        <dbReference type="EMBL" id="AYV46805.1"/>
    </source>
</evidence>
<dbReference type="SUPFAM" id="SSF88659">
    <property type="entry name" value="Sigma3 and sigma4 domains of RNA polymerase sigma factors"/>
    <property type="match status" value="1"/>
</dbReference>
<dbReference type="CDD" id="cd06171">
    <property type="entry name" value="Sigma70_r4"/>
    <property type="match status" value="1"/>
</dbReference>
<protein>
    <submittedName>
        <fullName evidence="9">RNA polymerase subunit sigma-24</fullName>
    </submittedName>
</protein>
<evidence type="ECO:0000259" key="7">
    <source>
        <dbReference type="Pfam" id="PF08281"/>
    </source>
</evidence>
<dbReference type="Proteomes" id="UP000281192">
    <property type="component" value="Chromosome"/>
</dbReference>
<keyword evidence="2" id="KW-0805">Transcription regulation</keyword>
<keyword evidence="3" id="KW-0731">Sigma factor</keyword>
<dbReference type="GO" id="GO:0016987">
    <property type="term" value="F:sigma factor activity"/>
    <property type="evidence" value="ECO:0007669"/>
    <property type="project" value="UniProtKB-KW"/>
</dbReference>
<evidence type="ECO:0000256" key="2">
    <source>
        <dbReference type="ARBA" id="ARBA00023015"/>
    </source>
</evidence>
<evidence type="ECO:0000313" key="11">
    <source>
        <dbReference type="Proteomes" id="UP000281192"/>
    </source>
</evidence>
<dbReference type="InterPro" id="IPR007627">
    <property type="entry name" value="RNA_pol_sigma70_r2"/>
</dbReference>
<dbReference type="EMBL" id="PJRQ01000007">
    <property type="protein sequence ID" value="PLR20053.1"/>
    <property type="molecule type" value="Genomic_DNA"/>
</dbReference>
<reference evidence="8 11" key="2">
    <citation type="submission" date="2018-01" db="EMBL/GenBank/DDBJ databases">
        <title>Complete genome sequence of Caulobacter flavus RHGG3.</title>
        <authorList>
            <person name="Yang E."/>
        </authorList>
    </citation>
    <scope>NUCLEOTIDE SEQUENCE [LARGE SCALE GENOMIC DNA]</scope>
    <source>
        <strain evidence="8 11">RHGG3</strain>
    </source>
</reference>
<dbReference type="Gene3D" id="1.10.10.10">
    <property type="entry name" value="Winged helix-like DNA-binding domain superfamily/Winged helix DNA-binding domain"/>
    <property type="match status" value="1"/>
</dbReference>
<dbReference type="OrthoDB" id="7268940at2"/>
<name>A0A2N5D1W8_9CAUL</name>
<dbReference type="InterPro" id="IPR013325">
    <property type="entry name" value="RNA_pol_sigma_r2"/>
</dbReference>
<sequence>MTGADRERQRWFVRNVLPHEPALRGWLSRSTPVGVDPEDVIQEAYTILAELETVETIRYPRAYLFQVARSVIMRHVRRARIVSIHAVGDLERMDLPDDAASPEQHALDRDELRQLARAIAAMPAKVREAFVLRRVDGLSQREIAARMRISENTVETHISRGVSFLIDWFGRSGNKRSQTSSTVDAEIASPDGRTRHQSRH</sequence>
<evidence type="ECO:0000256" key="1">
    <source>
        <dbReference type="ARBA" id="ARBA00010641"/>
    </source>
</evidence>
<dbReference type="EMBL" id="CP026100">
    <property type="protein sequence ID" value="AYV46805.1"/>
    <property type="molecule type" value="Genomic_DNA"/>
</dbReference>
<evidence type="ECO:0000256" key="4">
    <source>
        <dbReference type="ARBA" id="ARBA00023163"/>
    </source>
</evidence>
<organism evidence="9 10">
    <name type="scientific">Caulobacter flavus</name>
    <dbReference type="NCBI Taxonomy" id="1679497"/>
    <lineage>
        <taxon>Bacteria</taxon>
        <taxon>Pseudomonadati</taxon>
        <taxon>Pseudomonadota</taxon>
        <taxon>Alphaproteobacteria</taxon>
        <taxon>Caulobacterales</taxon>
        <taxon>Caulobacteraceae</taxon>
        <taxon>Caulobacter</taxon>
    </lineage>
</organism>
<dbReference type="KEGG" id="cfh:C1707_11300"/>
<dbReference type="SUPFAM" id="SSF88946">
    <property type="entry name" value="Sigma2 domain of RNA polymerase sigma factors"/>
    <property type="match status" value="1"/>
</dbReference>
<evidence type="ECO:0000313" key="9">
    <source>
        <dbReference type="EMBL" id="PLR20053.1"/>
    </source>
</evidence>
<dbReference type="AlphaFoldDB" id="A0A2N5D1W8"/>
<reference evidence="9 10" key="1">
    <citation type="submission" date="2017-12" db="EMBL/GenBank/DDBJ databases">
        <title>The genome sequence of Caulobacter flavus CGMCC1 15093.</title>
        <authorList>
            <person name="Gao J."/>
            <person name="Mao X."/>
            <person name="Sun J."/>
        </authorList>
    </citation>
    <scope>NUCLEOTIDE SEQUENCE [LARGE SCALE GENOMIC DNA]</scope>
    <source>
        <strain evidence="9 10">CGMCC1 15093</strain>
    </source>
</reference>
<feature type="region of interest" description="Disordered" evidence="5">
    <location>
        <begin position="174"/>
        <end position="200"/>
    </location>
</feature>
<dbReference type="PANTHER" id="PTHR43133">
    <property type="entry name" value="RNA POLYMERASE ECF-TYPE SIGMA FACTO"/>
    <property type="match status" value="1"/>
</dbReference>
<accession>A0A2N5D1W8</accession>
<dbReference type="RefSeq" id="WP_101711447.1">
    <property type="nucleotide sequence ID" value="NZ_CP026100.1"/>
</dbReference>
<dbReference type="InterPro" id="IPR013324">
    <property type="entry name" value="RNA_pol_sigma_r3/r4-like"/>
</dbReference>
<proteinExistence type="inferred from homology"/>
<evidence type="ECO:0000259" key="6">
    <source>
        <dbReference type="Pfam" id="PF04542"/>
    </source>
</evidence>
<evidence type="ECO:0000256" key="3">
    <source>
        <dbReference type="ARBA" id="ARBA00023082"/>
    </source>
</evidence>
<keyword evidence="11" id="KW-1185">Reference proteome</keyword>
<dbReference type="InterPro" id="IPR014284">
    <property type="entry name" value="RNA_pol_sigma-70_dom"/>
</dbReference>
<dbReference type="GO" id="GO:0003677">
    <property type="term" value="F:DNA binding"/>
    <property type="evidence" value="ECO:0007669"/>
    <property type="project" value="InterPro"/>
</dbReference>
<dbReference type="InterPro" id="IPR039425">
    <property type="entry name" value="RNA_pol_sigma-70-like"/>
</dbReference>
<evidence type="ECO:0000313" key="10">
    <source>
        <dbReference type="Proteomes" id="UP000234483"/>
    </source>
</evidence>
<keyword evidence="4" id="KW-0804">Transcription</keyword>
<dbReference type="GO" id="GO:0006352">
    <property type="term" value="P:DNA-templated transcription initiation"/>
    <property type="evidence" value="ECO:0007669"/>
    <property type="project" value="InterPro"/>
</dbReference>
<feature type="domain" description="RNA polymerase sigma-70 region 2" evidence="6">
    <location>
        <begin position="18"/>
        <end position="80"/>
    </location>
</feature>
<dbReference type="Gene3D" id="1.10.1740.10">
    <property type="match status" value="1"/>
</dbReference>
<comment type="similarity">
    <text evidence="1">Belongs to the sigma-70 factor family. ECF subfamily.</text>
</comment>
<dbReference type="NCBIfam" id="TIGR02937">
    <property type="entry name" value="sigma70-ECF"/>
    <property type="match status" value="1"/>
</dbReference>
<dbReference type="PANTHER" id="PTHR43133:SF63">
    <property type="entry name" value="RNA POLYMERASE SIGMA FACTOR FECI-RELATED"/>
    <property type="match status" value="1"/>
</dbReference>
<feature type="domain" description="RNA polymerase sigma factor 70 region 4 type 2" evidence="7">
    <location>
        <begin position="113"/>
        <end position="163"/>
    </location>
</feature>
<dbReference type="InterPro" id="IPR036388">
    <property type="entry name" value="WH-like_DNA-bd_sf"/>
</dbReference>
<dbReference type="Pfam" id="PF04542">
    <property type="entry name" value="Sigma70_r2"/>
    <property type="match status" value="1"/>
</dbReference>
<dbReference type="Proteomes" id="UP000234483">
    <property type="component" value="Unassembled WGS sequence"/>
</dbReference>